<evidence type="ECO:0000313" key="1">
    <source>
        <dbReference type="EMBL" id="KKO04426.1"/>
    </source>
</evidence>
<organism evidence="1">
    <name type="scientific">marine sediment metagenome</name>
    <dbReference type="NCBI Taxonomy" id="412755"/>
    <lineage>
        <taxon>unclassified sequences</taxon>
        <taxon>metagenomes</taxon>
        <taxon>ecological metagenomes</taxon>
    </lineage>
</organism>
<dbReference type="AlphaFoldDB" id="A0A0F9VH22"/>
<protein>
    <submittedName>
        <fullName evidence="1">Uncharacterized protein</fullName>
    </submittedName>
</protein>
<sequence>MSTTSARKEMEISSCYATLSSVPVIPLLSMIRFQGLGNALFHKNLNVKYVQGHCGAKTTLVAI</sequence>
<gene>
    <name evidence="1" type="ORF">LCGC14_0087840</name>
</gene>
<reference evidence="1" key="1">
    <citation type="journal article" date="2015" name="Nature">
        <title>Complex archaea that bridge the gap between prokaryotes and eukaryotes.</title>
        <authorList>
            <person name="Spang A."/>
            <person name="Saw J.H."/>
            <person name="Jorgensen S.L."/>
            <person name="Zaremba-Niedzwiedzka K."/>
            <person name="Martijn J."/>
            <person name="Lind A.E."/>
            <person name="van Eijk R."/>
            <person name="Schleper C."/>
            <person name="Guy L."/>
            <person name="Ettema T.J."/>
        </authorList>
    </citation>
    <scope>NUCLEOTIDE SEQUENCE</scope>
</reference>
<name>A0A0F9VH22_9ZZZZ</name>
<comment type="caution">
    <text evidence="1">The sequence shown here is derived from an EMBL/GenBank/DDBJ whole genome shotgun (WGS) entry which is preliminary data.</text>
</comment>
<proteinExistence type="predicted"/>
<accession>A0A0F9VH22</accession>
<dbReference type="EMBL" id="LAZR01000023">
    <property type="protein sequence ID" value="KKO04426.1"/>
    <property type="molecule type" value="Genomic_DNA"/>
</dbReference>